<evidence type="ECO:0000313" key="2">
    <source>
        <dbReference type="EMBL" id="VVB17741.1"/>
    </source>
</evidence>
<dbReference type="PANTHER" id="PTHR33784">
    <property type="entry name" value="OS05G0482100 PROTEIN"/>
    <property type="match status" value="1"/>
</dbReference>
<gene>
    <name evidence="2" type="ORF">ANE_LOCUS28185</name>
</gene>
<sequence>MDPNKIDVSRLESLPEDLLGVIVRKLGATDTTTYHFCLRSCKKLGATAHDERVCTTVNLAPLVKRPLLTVKYFPVLKRCLAHYNPDAHYIKGILRYFLLNQSTVGLHHLDVAADAGKKDAIYLYAILLLCRDMIAEGKTYLNQLKWEENTDIVDACWKSIKTSSQGIRVGRKRCYLVSLEKMKPYNFCHLNDLDTTCAECFYYKKMKKFIYII</sequence>
<dbReference type="AlphaFoldDB" id="A0A565CW22"/>
<accession>A0A565CW22</accession>
<dbReference type="InterPro" id="IPR040338">
    <property type="entry name" value="At1g67623-like"/>
</dbReference>
<proteinExistence type="predicted"/>
<evidence type="ECO:0000313" key="3">
    <source>
        <dbReference type="Proteomes" id="UP000489600"/>
    </source>
</evidence>
<dbReference type="InterPro" id="IPR057136">
    <property type="entry name" value="At2g35280_TPR_dom"/>
</dbReference>
<protein>
    <recommendedName>
        <fullName evidence="1">At2g35280-like TPR domain-containing protein</fullName>
    </recommendedName>
</protein>
<feature type="domain" description="At2g35280-like TPR" evidence="1">
    <location>
        <begin position="75"/>
        <end position="162"/>
    </location>
</feature>
<organism evidence="2 3">
    <name type="scientific">Arabis nemorensis</name>
    <dbReference type="NCBI Taxonomy" id="586526"/>
    <lineage>
        <taxon>Eukaryota</taxon>
        <taxon>Viridiplantae</taxon>
        <taxon>Streptophyta</taxon>
        <taxon>Embryophyta</taxon>
        <taxon>Tracheophyta</taxon>
        <taxon>Spermatophyta</taxon>
        <taxon>Magnoliopsida</taxon>
        <taxon>eudicotyledons</taxon>
        <taxon>Gunneridae</taxon>
        <taxon>Pentapetalae</taxon>
        <taxon>rosids</taxon>
        <taxon>malvids</taxon>
        <taxon>Brassicales</taxon>
        <taxon>Brassicaceae</taxon>
        <taxon>Arabideae</taxon>
        <taxon>Arabis</taxon>
    </lineage>
</organism>
<dbReference type="EMBL" id="CABITT030000008">
    <property type="protein sequence ID" value="VVB17741.1"/>
    <property type="molecule type" value="Genomic_DNA"/>
</dbReference>
<comment type="caution">
    <text evidence="2">The sequence shown here is derived from an EMBL/GenBank/DDBJ whole genome shotgun (WGS) entry which is preliminary data.</text>
</comment>
<dbReference type="Pfam" id="PF23310">
    <property type="entry name" value="TPR_27"/>
    <property type="match status" value="1"/>
</dbReference>
<dbReference type="PANTHER" id="PTHR33784:SF25">
    <property type="entry name" value="NUCLEIC ACID-BINDING, OB-FOLD-LIKE PROTEIN"/>
    <property type="match status" value="1"/>
</dbReference>
<dbReference type="OrthoDB" id="1865546at2759"/>
<reference evidence="2" key="1">
    <citation type="submission" date="2019-07" db="EMBL/GenBank/DDBJ databases">
        <authorList>
            <person name="Dittberner H."/>
        </authorList>
    </citation>
    <scope>NUCLEOTIDE SEQUENCE [LARGE SCALE GENOMIC DNA]</scope>
</reference>
<keyword evidence="3" id="KW-1185">Reference proteome</keyword>
<name>A0A565CW22_9BRAS</name>
<dbReference type="Proteomes" id="UP000489600">
    <property type="component" value="Unassembled WGS sequence"/>
</dbReference>
<evidence type="ECO:0000259" key="1">
    <source>
        <dbReference type="Pfam" id="PF23310"/>
    </source>
</evidence>